<evidence type="ECO:0000256" key="10">
    <source>
        <dbReference type="ARBA" id="ARBA00023186"/>
    </source>
</evidence>
<dbReference type="InterPro" id="IPR029046">
    <property type="entry name" value="LolA/LolB/LppX"/>
</dbReference>
<protein>
    <recommendedName>
        <fullName evidence="4 13">Outer-membrane lipoprotein LolB</fullName>
    </recommendedName>
</protein>
<organism evidence="15 16">
    <name type="scientific">Enterovibrio coralii</name>
    <dbReference type="NCBI Taxonomy" id="294935"/>
    <lineage>
        <taxon>Bacteria</taxon>
        <taxon>Pseudomonadati</taxon>
        <taxon>Pseudomonadota</taxon>
        <taxon>Gammaproteobacteria</taxon>
        <taxon>Vibrionales</taxon>
        <taxon>Vibrionaceae</taxon>
        <taxon>Enterovibrio</taxon>
    </lineage>
</organism>
<evidence type="ECO:0000256" key="8">
    <source>
        <dbReference type="ARBA" id="ARBA00023136"/>
    </source>
</evidence>
<dbReference type="RefSeq" id="WP_067419793.1">
    <property type="nucleotide sequence ID" value="NZ_LNTY01000059.1"/>
</dbReference>
<feature type="chain" id="PRO_5008865513" description="Outer-membrane lipoprotein LolB" evidence="14">
    <location>
        <begin position="21"/>
        <end position="203"/>
    </location>
</feature>
<keyword evidence="9 13" id="KW-0564">Palmitate</keyword>
<dbReference type="PROSITE" id="PS51257">
    <property type="entry name" value="PROKAR_LIPOPROTEIN"/>
    <property type="match status" value="1"/>
</dbReference>
<dbReference type="GO" id="GO:0015031">
    <property type="term" value="P:protein transport"/>
    <property type="evidence" value="ECO:0007669"/>
    <property type="project" value="UniProtKB-KW"/>
</dbReference>
<gene>
    <name evidence="13" type="primary">lolB</name>
    <name evidence="15" type="ORF">ATN88_11260</name>
</gene>
<dbReference type="GO" id="GO:0044874">
    <property type="term" value="P:lipoprotein localization to outer membrane"/>
    <property type="evidence" value="ECO:0007669"/>
    <property type="project" value="UniProtKB-UniRule"/>
</dbReference>
<evidence type="ECO:0000256" key="14">
    <source>
        <dbReference type="SAM" id="SignalP"/>
    </source>
</evidence>
<evidence type="ECO:0000256" key="4">
    <source>
        <dbReference type="ARBA" id="ARBA00016202"/>
    </source>
</evidence>
<keyword evidence="5 13" id="KW-0813">Transport</keyword>
<accession>A0A135I326</accession>
<reference evidence="15 16" key="1">
    <citation type="submission" date="2015-11" db="EMBL/GenBank/DDBJ databases">
        <title>Genomic Taxonomy of the Vibrionaceae.</title>
        <authorList>
            <person name="Gomez-Gil B."/>
            <person name="Enciso-Ibarra J."/>
        </authorList>
    </citation>
    <scope>NUCLEOTIDE SEQUENCE [LARGE SCALE GENOMIC DNA]</scope>
    <source>
        <strain evidence="15 16">CAIM 912</strain>
    </source>
</reference>
<dbReference type="Proteomes" id="UP000070529">
    <property type="component" value="Unassembled WGS sequence"/>
</dbReference>
<dbReference type="EMBL" id="LNTY01000059">
    <property type="protein sequence ID" value="KXF79850.1"/>
    <property type="molecule type" value="Genomic_DNA"/>
</dbReference>
<evidence type="ECO:0000256" key="11">
    <source>
        <dbReference type="ARBA" id="ARBA00023237"/>
    </source>
</evidence>
<comment type="similarity">
    <text evidence="2 13">Belongs to the LolB family.</text>
</comment>
<keyword evidence="12 13" id="KW-0449">Lipoprotein</keyword>
<evidence type="ECO:0000256" key="5">
    <source>
        <dbReference type="ARBA" id="ARBA00022448"/>
    </source>
</evidence>
<evidence type="ECO:0000313" key="16">
    <source>
        <dbReference type="Proteomes" id="UP000070529"/>
    </source>
</evidence>
<keyword evidence="16" id="KW-1185">Reference proteome</keyword>
<dbReference type="STRING" id="294935.ATN88_11260"/>
<comment type="function">
    <text evidence="13">Plays a critical role in the incorporation of lipoproteins in the outer membrane after they are released by the LolA protein.</text>
</comment>
<evidence type="ECO:0000256" key="3">
    <source>
        <dbReference type="ARBA" id="ARBA00011245"/>
    </source>
</evidence>
<dbReference type="Gene3D" id="2.50.20.10">
    <property type="entry name" value="Lipoprotein localisation LolA/LolB/LppX"/>
    <property type="match status" value="1"/>
</dbReference>
<proteinExistence type="inferred from homology"/>
<keyword evidence="10 13" id="KW-0143">Chaperone</keyword>
<dbReference type="CDD" id="cd16326">
    <property type="entry name" value="LolB"/>
    <property type="match status" value="1"/>
</dbReference>
<evidence type="ECO:0000256" key="6">
    <source>
        <dbReference type="ARBA" id="ARBA00022729"/>
    </source>
</evidence>
<evidence type="ECO:0000256" key="9">
    <source>
        <dbReference type="ARBA" id="ARBA00023139"/>
    </source>
</evidence>
<evidence type="ECO:0000256" key="1">
    <source>
        <dbReference type="ARBA" id="ARBA00004459"/>
    </source>
</evidence>
<dbReference type="Pfam" id="PF03550">
    <property type="entry name" value="LolB"/>
    <property type="match status" value="1"/>
</dbReference>
<dbReference type="AlphaFoldDB" id="A0A135I326"/>
<dbReference type="HAMAP" id="MF_00233">
    <property type="entry name" value="LolB"/>
    <property type="match status" value="1"/>
</dbReference>
<keyword evidence="8 13" id="KW-0472">Membrane</keyword>
<feature type="signal peptide" evidence="14">
    <location>
        <begin position="1"/>
        <end position="20"/>
    </location>
</feature>
<evidence type="ECO:0000256" key="12">
    <source>
        <dbReference type="ARBA" id="ARBA00023288"/>
    </source>
</evidence>
<comment type="caution">
    <text evidence="15">The sequence shown here is derived from an EMBL/GenBank/DDBJ whole genome shotgun (WGS) entry which is preliminary data.</text>
</comment>
<evidence type="ECO:0000256" key="2">
    <source>
        <dbReference type="ARBA" id="ARBA00009696"/>
    </source>
</evidence>
<dbReference type="InterPro" id="IPR004565">
    <property type="entry name" value="OM_lipoprot_LolB"/>
</dbReference>
<dbReference type="OrthoDB" id="9797618at2"/>
<dbReference type="SUPFAM" id="SSF89392">
    <property type="entry name" value="Prokaryotic lipoproteins and lipoprotein localization factors"/>
    <property type="match status" value="1"/>
</dbReference>
<name>A0A135I326_9GAMM</name>
<dbReference type="NCBIfam" id="TIGR00548">
    <property type="entry name" value="lolB"/>
    <property type="match status" value="1"/>
</dbReference>
<comment type="subunit">
    <text evidence="3 13">Monomer.</text>
</comment>
<evidence type="ECO:0000256" key="7">
    <source>
        <dbReference type="ARBA" id="ARBA00022927"/>
    </source>
</evidence>
<sequence length="203" mass="22476">MQRQHPLILLLFLSLFGLSACTTTPPPAPTTQWDAQKAALSNIKDFTVKGKVAFISPEQRVSANFIWQQEGDTLSLRLTNFLGATLLKLDATPERAVLVDNDGKRYVGGNADLLLRSLTGVALPVEDMMYWIKGLPAADNDYQLGADNRLATLSENALDSNQPGWQLDYTGYDANTDSLLPSKIKMTQNDQKVNLVISQWTYE</sequence>
<evidence type="ECO:0000313" key="15">
    <source>
        <dbReference type="EMBL" id="KXF79850.1"/>
    </source>
</evidence>
<evidence type="ECO:0000256" key="13">
    <source>
        <dbReference type="HAMAP-Rule" id="MF_00233"/>
    </source>
</evidence>
<keyword evidence="6 13" id="KW-0732">Signal</keyword>
<comment type="subcellular location">
    <subcellularLocation>
        <location evidence="1 13">Cell outer membrane</location>
        <topology evidence="1 13">Lipid-anchor</topology>
    </subcellularLocation>
</comment>
<keyword evidence="7 13" id="KW-0653">Protein transport</keyword>
<dbReference type="GO" id="GO:0009279">
    <property type="term" value="C:cell outer membrane"/>
    <property type="evidence" value="ECO:0007669"/>
    <property type="project" value="UniProtKB-SubCell"/>
</dbReference>
<keyword evidence="11 13" id="KW-0998">Cell outer membrane</keyword>